<evidence type="ECO:0000313" key="2">
    <source>
        <dbReference type="Proteomes" id="UP001187343"/>
    </source>
</evidence>
<proteinExistence type="predicted"/>
<organism evidence="1 2">
    <name type="scientific">Cirrhinus molitorella</name>
    <name type="common">mud carp</name>
    <dbReference type="NCBI Taxonomy" id="172907"/>
    <lineage>
        <taxon>Eukaryota</taxon>
        <taxon>Metazoa</taxon>
        <taxon>Chordata</taxon>
        <taxon>Craniata</taxon>
        <taxon>Vertebrata</taxon>
        <taxon>Euteleostomi</taxon>
        <taxon>Actinopterygii</taxon>
        <taxon>Neopterygii</taxon>
        <taxon>Teleostei</taxon>
        <taxon>Ostariophysi</taxon>
        <taxon>Cypriniformes</taxon>
        <taxon>Cyprinidae</taxon>
        <taxon>Labeoninae</taxon>
        <taxon>Labeonini</taxon>
        <taxon>Cirrhinus</taxon>
    </lineage>
</organism>
<evidence type="ECO:0000313" key="1">
    <source>
        <dbReference type="EMBL" id="KAK2874366.1"/>
    </source>
</evidence>
<gene>
    <name evidence="1" type="ORF">Q8A67_021519</name>
</gene>
<keyword evidence="2" id="KW-1185">Reference proteome</keyword>
<dbReference type="EMBL" id="JAUYZG010000021">
    <property type="protein sequence ID" value="KAK2874366.1"/>
    <property type="molecule type" value="Genomic_DNA"/>
</dbReference>
<reference evidence="1" key="1">
    <citation type="submission" date="2023-08" db="EMBL/GenBank/DDBJ databases">
        <title>Chromosome-level Genome Assembly of mud carp (Cirrhinus molitorella).</title>
        <authorList>
            <person name="Liu H."/>
        </authorList>
    </citation>
    <scope>NUCLEOTIDE SEQUENCE</scope>
    <source>
        <strain evidence="1">Prfri</strain>
        <tissue evidence="1">Muscle</tissue>
    </source>
</reference>
<name>A0AA88PHQ1_9TELE</name>
<dbReference type="Proteomes" id="UP001187343">
    <property type="component" value="Unassembled WGS sequence"/>
</dbReference>
<protein>
    <submittedName>
        <fullName evidence="1">Uncharacterized protein</fullName>
    </submittedName>
</protein>
<dbReference type="AlphaFoldDB" id="A0AA88PHQ1"/>
<comment type="caution">
    <text evidence="1">The sequence shown here is derived from an EMBL/GenBank/DDBJ whole genome shotgun (WGS) entry which is preliminary data.</text>
</comment>
<accession>A0AA88PHQ1</accession>
<sequence length="91" mass="10001">MSIALIFTYGDRLRWALRRYQGSLFHYTSNSPTAKVKAAQGDIGESEAKGSMMKPSAFAITHGTAGSRTRFLPSLALCLFYICSSCVLLPY</sequence>